<dbReference type="EC" id="5.4.99.25" evidence="1"/>
<dbReference type="GO" id="GO:0006400">
    <property type="term" value="P:tRNA modification"/>
    <property type="evidence" value="ECO:0007669"/>
    <property type="project" value="TreeGrafter"/>
</dbReference>
<dbReference type="InterPro" id="IPR020103">
    <property type="entry name" value="PsdUridine_synth_cat_dom_sf"/>
</dbReference>
<dbReference type="HAMAP" id="MF_01080">
    <property type="entry name" value="TruB_bact"/>
    <property type="match status" value="1"/>
</dbReference>
<dbReference type="InterPro" id="IPR014780">
    <property type="entry name" value="tRNA_psdUridine_synth_TruB"/>
</dbReference>
<keyword evidence="3" id="KW-0413">Isomerase</keyword>
<gene>
    <name evidence="5" type="ORF">UFOPK2362_00134</name>
</gene>
<dbReference type="EMBL" id="CAEZXI010000006">
    <property type="protein sequence ID" value="CAB4677524.1"/>
    <property type="molecule type" value="Genomic_DNA"/>
</dbReference>
<accession>A0A6J6MXT0</accession>
<proteinExistence type="inferred from homology"/>
<dbReference type="SUPFAM" id="SSF55120">
    <property type="entry name" value="Pseudouridine synthase"/>
    <property type="match status" value="1"/>
</dbReference>
<dbReference type="Pfam" id="PF01509">
    <property type="entry name" value="TruB_N"/>
    <property type="match status" value="1"/>
</dbReference>
<organism evidence="5">
    <name type="scientific">freshwater metagenome</name>
    <dbReference type="NCBI Taxonomy" id="449393"/>
    <lineage>
        <taxon>unclassified sequences</taxon>
        <taxon>metagenomes</taxon>
        <taxon>ecological metagenomes</taxon>
    </lineage>
</organism>
<dbReference type="NCBIfam" id="TIGR00431">
    <property type="entry name" value="TruB"/>
    <property type="match status" value="1"/>
</dbReference>
<evidence type="ECO:0000256" key="2">
    <source>
        <dbReference type="ARBA" id="ARBA00022694"/>
    </source>
</evidence>
<evidence type="ECO:0000256" key="3">
    <source>
        <dbReference type="ARBA" id="ARBA00023235"/>
    </source>
</evidence>
<dbReference type="InterPro" id="IPR036974">
    <property type="entry name" value="PUA_sf"/>
</dbReference>
<dbReference type="Gene3D" id="2.30.130.10">
    <property type="entry name" value="PUA domain"/>
    <property type="match status" value="1"/>
</dbReference>
<protein>
    <recommendedName>
        <fullName evidence="1">tRNA pseudouridine(55) synthase</fullName>
        <ecNumber evidence="1">5.4.99.25</ecNumber>
    </recommendedName>
</protein>
<dbReference type="PANTHER" id="PTHR13767">
    <property type="entry name" value="TRNA-PSEUDOURIDINE SYNTHASE"/>
    <property type="match status" value="1"/>
</dbReference>
<name>A0A6J6MXT0_9ZZZZ</name>
<dbReference type="InterPro" id="IPR002501">
    <property type="entry name" value="PsdUridine_synth_N"/>
</dbReference>
<dbReference type="GO" id="GO:0003723">
    <property type="term" value="F:RNA binding"/>
    <property type="evidence" value="ECO:0007669"/>
    <property type="project" value="InterPro"/>
</dbReference>
<evidence type="ECO:0000256" key="1">
    <source>
        <dbReference type="ARBA" id="ARBA00012787"/>
    </source>
</evidence>
<dbReference type="PANTHER" id="PTHR13767:SF2">
    <property type="entry name" value="PSEUDOURIDYLATE SYNTHASE TRUB1"/>
    <property type="match status" value="1"/>
</dbReference>
<dbReference type="CDD" id="cd02573">
    <property type="entry name" value="PseudoU_synth_EcTruB"/>
    <property type="match status" value="1"/>
</dbReference>
<dbReference type="GO" id="GO:1990481">
    <property type="term" value="P:mRNA pseudouridine synthesis"/>
    <property type="evidence" value="ECO:0007669"/>
    <property type="project" value="TreeGrafter"/>
</dbReference>
<dbReference type="AlphaFoldDB" id="A0A6J6MXT0"/>
<sequence>MDGFLLINKAGAMTSHDVVAMVRKRLNTKRVGHAGTLDPMATGVLVLGIGVATKLLQYITDGKKGYEAVISLGSATHTDDKEGDVISTADTSKISDDQIKAELAKFIGKIKQRPSSVSAIKIDGKSAHQRVREGEVLDLPARDVEVFELTVGPINHLPDSIEVAITVTCSAGTYIRAIARDLGDALKVGGHLISLHRTLVSPFTIDQCASIADATLLDTATAIGKVFPIRKLELAEIREIGFGRTITQSKDQGITAAVDNQDRFYALLENKTQNGAVVAAPILVNAASIN</sequence>
<evidence type="ECO:0000313" key="5">
    <source>
        <dbReference type="EMBL" id="CAB4677524.1"/>
    </source>
</evidence>
<dbReference type="Gene3D" id="3.30.2350.10">
    <property type="entry name" value="Pseudouridine synthase"/>
    <property type="match status" value="1"/>
</dbReference>
<keyword evidence="2" id="KW-0819">tRNA processing</keyword>
<evidence type="ECO:0000259" key="4">
    <source>
        <dbReference type="Pfam" id="PF01509"/>
    </source>
</evidence>
<reference evidence="5" key="1">
    <citation type="submission" date="2020-05" db="EMBL/GenBank/DDBJ databases">
        <authorList>
            <person name="Chiriac C."/>
            <person name="Salcher M."/>
            <person name="Ghai R."/>
            <person name="Kavagutti S V."/>
        </authorList>
    </citation>
    <scope>NUCLEOTIDE SEQUENCE</scope>
</reference>
<dbReference type="GO" id="GO:0160148">
    <property type="term" value="F:tRNA pseudouridine(55) synthase activity"/>
    <property type="evidence" value="ECO:0007669"/>
    <property type="project" value="UniProtKB-EC"/>
</dbReference>
<feature type="domain" description="Pseudouridine synthase II N-terminal" evidence="4">
    <location>
        <begin position="23"/>
        <end position="175"/>
    </location>
</feature>